<feature type="compositionally biased region" description="Basic and acidic residues" evidence="2">
    <location>
        <begin position="33"/>
        <end position="72"/>
    </location>
</feature>
<dbReference type="OrthoDB" id="2150904at2759"/>
<sequence length="955" mass="109720">MSKISVLIGRLKKFIFYLIIFCLVRSYLRRKRGDDGNKRISGPPERKRITDERKQELEEKPSNSLKNDKENIEESESSNEKATVSLENTETAVDDDFKKEENIKESVEDDLSLSLTEEIKDPKLFKESNLLDIEKTEVINDNENEMEVKTREIVINNIEVIPDEIIVPNHLILDKNDIQIQNEIVEDIKNSNNKPTDEILSLEKSSYIEEEVMTNIETEENKSKAEELINEIEEEIVEESEQLIETIEENAVPQEPEKVNIESTEALEETSNNVEIEEKIIESTVEDVADSKEIIENIVENEPAEKEEEKINDEISSIPLDESTKQSQLNNEVMEEIIQLPIVEEQQPASTISNQLEKEEEKPEITEESSRDMQKVSENEPQSIELLISEIEKVVNDSESDVSFIKENELEQKSETDTEKIVESKPVVNAADIIGHEEIIYENDVDGDDDGEWVDDDDGEWIDEDEDDGEWVDEDDEDKEIEEVKPEINKRQSLLINTNMDITQKRQSLIFNNTPIDSMKRQSLLLNNSIDILKSSLMAPLASNNNTLPVVAPPEEEKSKVLPDAILDRIFRETDPQTMWVLRNTSLKTRAIVDNILKETFEQFDLSMDPLYFDVTSKENLGLVLNSLDLSPFALAMLLHEILKLDSQHIGYAFGQMYRVPSKIDIDYLTDLIVETLSILKRKRDVDISDIMLGLQQYYCFNHSELEFYELFDLIEMTPQEVAKFIQNHHHFILSKSLPPLLKALDVDEVFVSEMCKSYANDDMDAFARIISKVPVQYVRTSIFPGDVQGDRVVVVNENGENVIVVLNDEKNKQNHSNKSTHEGEWEEEEEAIEDNINGESMIIVENNESFSLMVGRILRFLNMSTSEVASLFKYLPEYCSYDEEEILEGLNWNEEQIAEMRQIMKDEQDKIARKMKELSKLIIQRRISISNMNSPLGSPVGRSPSVSSSGSRLI</sequence>
<name>A0A1Y1V2S6_9FUNG</name>
<reference evidence="4 5" key="2">
    <citation type="submission" date="2016-08" db="EMBL/GenBank/DDBJ databases">
        <title>Pervasive Adenine N6-methylation of Active Genes in Fungi.</title>
        <authorList>
            <consortium name="DOE Joint Genome Institute"/>
            <person name="Mondo S.J."/>
            <person name="Dannebaum R.O."/>
            <person name="Kuo R.C."/>
            <person name="Labutti K."/>
            <person name="Haridas S."/>
            <person name="Kuo A."/>
            <person name="Salamov A."/>
            <person name="Ahrendt S.R."/>
            <person name="Lipzen A."/>
            <person name="Sullivan W."/>
            <person name="Andreopoulos W.B."/>
            <person name="Clum A."/>
            <person name="Lindquist E."/>
            <person name="Daum C."/>
            <person name="Ramamoorthy G.K."/>
            <person name="Gryganskyi A."/>
            <person name="Culley D."/>
            <person name="Magnuson J.K."/>
            <person name="James T.Y."/>
            <person name="O'Malley M.A."/>
            <person name="Stajich J.E."/>
            <person name="Spatafora J.W."/>
            <person name="Visel A."/>
            <person name="Grigoriev I.V."/>
        </authorList>
    </citation>
    <scope>NUCLEOTIDE SEQUENCE [LARGE SCALE GENOMIC DNA]</scope>
    <source>
        <strain evidence="5">finn</strain>
    </source>
</reference>
<feature type="compositionally biased region" description="Basic and acidic residues" evidence="2">
    <location>
        <begin position="356"/>
        <end position="378"/>
    </location>
</feature>
<evidence type="ECO:0000256" key="1">
    <source>
        <dbReference type="SAM" id="Coils"/>
    </source>
</evidence>
<feature type="region of interest" description="Disordered" evidence="2">
    <location>
        <begin position="33"/>
        <end position="91"/>
    </location>
</feature>
<feature type="coiled-coil region" evidence="1">
    <location>
        <begin position="215"/>
        <end position="250"/>
    </location>
</feature>
<dbReference type="AlphaFoldDB" id="A0A1Y1V2S6"/>
<feature type="coiled-coil region" evidence="1">
    <location>
        <begin position="898"/>
        <end position="925"/>
    </location>
</feature>
<dbReference type="Proteomes" id="UP000193719">
    <property type="component" value="Unassembled WGS sequence"/>
</dbReference>
<dbReference type="InterPro" id="IPR001810">
    <property type="entry name" value="F-box_dom"/>
</dbReference>
<comment type="caution">
    <text evidence="4">The sequence shown here is derived from an EMBL/GenBank/DDBJ whole genome shotgun (WGS) entry which is preliminary data.</text>
</comment>
<dbReference type="STRING" id="1754191.A0A1Y1V2S6"/>
<dbReference type="EMBL" id="MCFH01000040">
    <property type="protein sequence ID" value="ORX45346.1"/>
    <property type="molecule type" value="Genomic_DNA"/>
</dbReference>
<feature type="compositionally biased region" description="Basic and acidic residues" evidence="2">
    <location>
        <begin position="303"/>
        <end position="313"/>
    </location>
</feature>
<accession>A0A1Y1V2S6</accession>
<evidence type="ECO:0000259" key="3">
    <source>
        <dbReference type="PROSITE" id="PS50181"/>
    </source>
</evidence>
<evidence type="ECO:0000313" key="4">
    <source>
        <dbReference type="EMBL" id="ORX45346.1"/>
    </source>
</evidence>
<feature type="region of interest" description="Disordered" evidence="2">
    <location>
        <begin position="298"/>
        <end position="380"/>
    </location>
</feature>
<feature type="region of interest" description="Disordered" evidence="2">
    <location>
        <begin position="444"/>
        <end position="471"/>
    </location>
</feature>
<evidence type="ECO:0000313" key="5">
    <source>
        <dbReference type="Proteomes" id="UP000193719"/>
    </source>
</evidence>
<reference evidence="4 5" key="1">
    <citation type="submission" date="2016-08" db="EMBL/GenBank/DDBJ databases">
        <title>Genomes of anaerobic fungi encode conserved fungal cellulosomes for biomass hydrolysis.</title>
        <authorList>
            <consortium name="DOE Joint Genome Institute"/>
            <person name="Haitjema C.H."/>
            <person name="Gilmore S.P."/>
            <person name="Henske J.K."/>
            <person name="Solomon K.V."/>
            <person name="De Groot R."/>
            <person name="Kuo A."/>
            <person name="Mondo S.J."/>
            <person name="Salamov A.A."/>
            <person name="Labutti K."/>
            <person name="Zhao Z."/>
            <person name="Chiniquy J."/>
            <person name="Barry K."/>
            <person name="Brewer H.M."/>
            <person name="Purvine S.O."/>
            <person name="Wright A.T."/>
            <person name="Boxma B."/>
            <person name="Van Alen T."/>
            <person name="Hackstein J.H."/>
            <person name="Baker S.E."/>
            <person name="Grigoriev I.V."/>
            <person name="O'Malley M.A."/>
        </authorList>
    </citation>
    <scope>NUCLEOTIDE SEQUENCE [LARGE SCALE GENOMIC DNA]</scope>
    <source>
        <strain evidence="5">finn</strain>
    </source>
</reference>
<keyword evidence="1" id="KW-0175">Coiled coil</keyword>
<proteinExistence type="predicted"/>
<feature type="region of interest" description="Disordered" evidence="2">
    <location>
        <begin position="935"/>
        <end position="955"/>
    </location>
</feature>
<keyword evidence="5" id="KW-1185">Reference proteome</keyword>
<organism evidence="4 5">
    <name type="scientific">Piromyces finnis</name>
    <dbReference type="NCBI Taxonomy" id="1754191"/>
    <lineage>
        <taxon>Eukaryota</taxon>
        <taxon>Fungi</taxon>
        <taxon>Fungi incertae sedis</taxon>
        <taxon>Chytridiomycota</taxon>
        <taxon>Chytridiomycota incertae sedis</taxon>
        <taxon>Neocallimastigomycetes</taxon>
        <taxon>Neocallimastigales</taxon>
        <taxon>Neocallimastigaceae</taxon>
        <taxon>Piromyces</taxon>
    </lineage>
</organism>
<evidence type="ECO:0000256" key="2">
    <source>
        <dbReference type="SAM" id="MobiDB-lite"/>
    </source>
</evidence>
<feature type="domain" description="F-box" evidence="3">
    <location>
        <begin position="556"/>
        <end position="604"/>
    </location>
</feature>
<protein>
    <recommendedName>
        <fullName evidence="3">F-box domain-containing protein</fullName>
    </recommendedName>
</protein>
<dbReference type="PROSITE" id="PS50181">
    <property type="entry name" value="FBOX"/>
    <property type="match status" value="1"/>
</dbReference>
<gene>
    <name evidence="4" type="ORF">BCR36DRAFT_585661</name>
</gene>